<accession>A0ABZ2V555</accession>
<reference evidence="12" key="1">
    <citation type="submission" date="2024-04" db="EMBL/GenBank/DDBJ databases">
        <title>Phylogenomic analyses of a clade within the roseobacter group suggest taxonomic reassignments of species of the genera Aestuariivita, Citreicella, Loktanella, Nautella, Pelagibaca, Ruegeria, Thalassobius, Thiobacimonas and Tropicibacter, and the proposal o.</title>
        <authorList>
            <person name="Jeon C.O."/>
        </authorList>
    </citation>
    <scope>NUCLEOTIDE SEQUENCE [LARGE SCALE GENOMIC DNA]</scope>
    <source>
        <strain evidence="12">BS5-3</strain>
    </source>
</reference>
<dbReference type="InterPro" id="IPR022641">
    <property type="entry name" value="CheR_N"/>
</dbReference>
<keyword evidence="3" id="KW-0489">Methyltransferase</keyword>
<feature type="domain" description="CheB-type methylesterase" evidence="9">
    <location>
        <begin position="19"/>
        <end position="228"/>
    </location>
</feature>
<dbReference type="Gene3D" id="3.40.50.180">
    <property type="entry name" value="Methylesterase CheB, C-terminal domain"/>
    <property type="match status" value="1"/>
</dbReference>
<keyword evidence="12" id="KW-1185">Reference proteome</keyword>
<dbReference type="CDD" id="cd00082">
    <property type="entry name" value="HisKA"/>
    <property type="match status" value="1"/>
</dbReference>
<evidence type="ECO:0000259" key="9">
    <source>
        <dbReference type="PROSITE" id="PS50122"/>
    </source>
</evidence>
<dbReference type="Proteomes" id="UP001440612">
    <property type="component" value="Chromosome"/>
</dbReference>
<feature type="active site" evidence="6">
    <location>
        <position position="31"/>
    </location>
</feature>
<keyword evidence="7" id="KW-0175">Coiled coil</keyword>
<dbReference type="RefSeq" id="WP_341367789.1">
    <property type="nucleotide sequence ID" value="NZ_CP150951.2"/>
</dbReference>
<dbReference type="SUPFAM" id="SSF47384">
    <property type="entry name" value="Homodimeric domain of signal transducing histidine kinase"/>
    <property type="match status" value="1"/>
</dbReference>
<dbReference type="Pfam" id="PF13596">
    <property type="entry name" value="PAS_10"/>
    <property type="match status" value="1"/>
</dbReference>
<dbReference type="SMART" id="SM00387">
    <property type="entry name" value="HATPase_c"/>
    <property type="match status" value="1"/>
</dbReference>
<feature type="active site" evidence="6">
    <location>
        <position position="58"/>
    </location>
</feature>
<feature type="active site" evidence="6">
    <location>
        <position position="170"/>
    </location>
</feature>
<dbReference type="InterPro" id="IPR035909">
    <property type="entry name" value="CheB_C"/>
</dbReference>
<dbReference type="PRINTS" id="PR00996">
    <property type="entry name" value="CHERMTFRASE"/>
</dbReference>
<dbReference type="InterPro" id="IPR022642">
    <property type="entry name" value="CheR_C"/>
</dbReference>
<dbReference type="Pfam" id="PF02518">
    <property type="entry name" value="HATPase_c"/>
    <property type="match status" value="1"/>
</dbReference>
<comment type="catalytic activity">
    <reaction evidence="1">
        <text>ATP + protein L-histidine = ADP + protein N-phospho-L-histidine.</text>
        <dbReference type="EC" id="2.7.13.3"/>
    </reaction>
</comment>
<feature type="coiled-coil region" evidence="7">
    <location>
        <begin position="681"/>
        <end position="743"/>
    </location>
</feature>
<dbReference type="InterPro" id="IPR036804">
    <property type="entry name" value="CheR_N_sf"/>
</dbReference>
<dbReference type="SUPFAM" id="SSF53335">
    <property type="entry name" value="S-adenosyl-L-methionine-dependent methyltransferases"/>
    <property type="match status" value="1"/>
</dbReference>
<keyword evidence="4" id="KW-0808">Transferase</keyword>
<proteinExistence type="predicted"/>
<dbReference type="Gene3D" id="3.30.450.20">
    <property type="entry name" value="PAS domain"/>
    <property type="match status" value="1"/>
</dbReference>
<dbReference type="PROSITE" id="PS50123">
    <property type="entry name" value="CHER"/>
    <property type="match status" value="1"/>
</dbReference>
<dbReference type="SUPFAM" id="SSF47757">
    <property type="entry name" value="Chemotaxis receptor methyltransferase CheR, N-terminal domain"/>
    <property type="match status" value="1"/>
</dbReference>
<dbReference type="Pfam" id="PF03705">
    <property type="entry name" value="CheR_N"/>
    <property type="match status" value="1"/>
</dbReference>
<evidence type="ECO:0000256" key="5">
    <source>
        <dbReference type="ARBA" id="ARBA00022691"/>
    </source>
</evidence>
<evidence type="ECO:0000313" key="11">
    <source>
        <dbReference type="EMBL" id="WZC49679.1"/>
    </source>
</evidence>
<evidence type="ECO:0000256" key="1">
    <source>
        <dbReference type="ARBA" id="ARBA00000085"/>
    </source>
</evidence>
<keyword evidence="6" id="KW-0378">Hydrolase</keyword>
<sequence>MDQPAKTDTEANPRQMGKVDESFYLIGVGASAGGLDAIKQLLSQIQPGFPHSLVIVQHISPDYKSLMSEILGRETTLPVQEVTDNMAVEAGQIYLIPPRSNILIQGTKGDSGSQVAAGTNGKVHSGLRFSLAEPTPRPGLNLPIDVFFHSLAEAVQDRAIAVILSGSGSDGSRGMRAIKDHEGFVLVQDPDMAAFDGMPRSAIATGIVDIVLAPDLMVGEINRYIEMRVRGIDNVDRLFAKAGDSFTKLLERVSETAEIDFSLYKEPTLKRRVARRMALKGFTDLEEYLDYLKRDAAEANVLYREFLVGVTNFFRDLPVWRNLQQTILPELFAHGHEDEPLRIWSVGCSTGEEAYTIAMLMEEYRSENDVSREYRIFATDVNERAIQTAKQGVYPDSVREEIPAEYLNRGFLTFQSGTFSVAPMIRNRVVFSVHNAIEDPPFTRTDLIVCRNLLIYLSPEVQAKIMTHFSFSLRKGGILQLGAAETTGPHGAMFDALMHKSRIYRNTRQVDFTGRRGTRPSDFAATRFLPRSHSLSGRSHIPGDDVATLLQFTMDDERTCICIADENGKITRTFGNHTGLLDIPTSGFSANLLDLVDERLRSSVALVLRRSEMEGFADKKGVRLIHDDQIEVLDISSRKISWEAKAVAFAITFRRRDETAISLGPAPQTESTTDMPTQAYIQHLENEVQSLQDMLSATAEDLGASNEELQTTNEELIASNEELQANNEETQSINEELHTLNAENADKIADLEAATADINNLLETAELGVLVLGEDLTIRQFSTGLRPYIALEQTDIGRPLENFAIQFEHDSIQKFLRDIRQSQEHGSESSRELMTYDEKYAFCRIRPYRNVHGERSGVVVTLQDNTEVRRLAEEVSESIKLRELEVRRRSEEIRRFALAAAHDLIQPINTIDSSLSVLKESLPEDVSDELNTVVGFLGSSAGRMRTRVESILDFARLQESELELRPLSLTEIAKNALQDLDAQVKDTGAKITLGDLPDAMGAERMIMHVFQNLISNALKFRDLEKDCLIDIQKVDAPDDMVAFRVADNGIGIPQEFREKVFEPFARLNTKERFPGDGMGLTLIMQILQHIGGSIKITDGIDGGAAFIVTLQSA</sequence>
<protein>
    <submittedName>
        <fullName evidence="11">Chemotaxis protein CheB</fullName>
    </submittedName>
</protein>
<dbReference type="Gene3D" id="1.10.287.130">
    <property type="match status" value="1"/>
</dbReference>
<evidence type="ECO:0000256" key="7">
    <source>
        <dbReference type="SAM" id="Coils"/>
    </source>
</evidence>
<dbReference type="PROSITE" id="PS50122">
    <property type="entry name" value="CHEB"/>
    <property type="match status" value="1"/>
</dbReference>
<evidence type="ECO:0000259" key="10">
    <source>
        <dbReference type="PROSITE" id="PS50123"/>
    </source>
</evidence>
<evidence type="ECO:0000259" key="8">
    <source>
        <dbReference type="PROSITE" id="PS50109"/>
    </source>
</evidence>
<dbReference type="InterPro" id="IPR050903">
    <property type="entry name" value="Bact_Chemotaxis_MeTrfase"/>
</dbReference>
<dbReference type="SUPFAM" id="SSF55874">
    <property type="entry name" value="ATPase domain of HSP90 chaperone/DNA topoisomerase II/histidine kinase"/>
    <property type="match status" value="1"/>
</dbReference>
<evidence type="ECO:0000256" key="2">
    <source>
        <dbReference type="ARBA" id="ARBA00001541"/>
    </source>
</evidence>
<evidence type="ECO:0000313" key="12">
    <source>
        <dbReference type="Proteomes" id="UP001440612"/>
    </source>
</evidence>
<dbReference type="PANTHER" id="PTHR24422:SF10">
    <property type="entry name" value="CHEMOTAXIS PROTEIN METHYLTRANSFERASE 2"/>
    <property type="match status" value="1"/>
</dbReference>
<feature type="domain" description="Histidine kinase" evidence="8">
    <location>
        <begin position="899"/>
        <end position="1113"/>
    </location>
</feature>
<evidence type="ECO:0000256" key="6">
    <source>
        <dbReference type="PROSITE-ProRule" id="PRU00050"/>
    </source>
</evidence>
<keyword evidence="5" id="KW-0949">S-adenosyl-L-methionine</keyword>
<dbReference type="Gene3D" id="3.40.50.150">
    <property type="entry name" value="Vaccinia Virus protein VP39"/>
    <property type="match status" value="1"/>
</dbReference>
<dbReference type="SMART" id="SM00388">
    <property type="entry name" value="HisKA"/>
    <property type="match status" value="1"/>
</dbReference>
<dbReference type="Gene3D" id="3.30.565.10">
    <property type="entry name" value="Histidine kinase-like ATPase, C-terminal domain"/>
    <property type="match status" value="1"/>
</dbReference>
<dbReference type="PROSITE" id="PS50109">
    <property type="entry name" value="HIS_KIN"/>
    <property type="match status" value="1"/>
</dbReference>
<dbReference type="InterPro" id="IPR003594">
    <property type="entry name" value="HATPase_dom"/>
</dbReference>
<dbReference type="SUPFAM" id="SSF52738">
    <property type="entry name" value="Methylesterase CheB, C-terminal domain"/>
    <property type="match status" value="1"/>
</dbReference>
<keyword evidence="6" id="KW-0145">Chemotaxis</keyword>
<organism evidence="11 12">
    <name type="scientific">Yoonia phaeophyticola</name>
    <dbReference type="NCBI Taxonomy" id="3137369"/>
    <lineage>
        <taxon>Bacteria</taxon>
        <taxon>Pseudomonadati</taxon>
        <taxon>Pseudomonadota</taxon>
        <taxon>Alphaproteobacteria</taxon>
        <taxon>Rhodobacterales</taxon>
        <taxon>Paracoccaceae</taxon>
        <taxon>Yoonia</taxon>
    </lineage>
</organism>
<gene>
    <name evidence="11" type="ORF">AABB29_03230</name>
</gene>
<dbReference type="Pfam" id="PF01339">
    <property type="entry name" value="CheB_methylest"/>
    <property type="match status" value="1"/>
</dbReference>
<feature type="domain" description="CheR-type methyltransferase" evidence="10">
    <location>
        <begin position="234"/>
        <end position="486"/>
    </location>
</feature>
<dbReference type="CDD" id="cd16434">
    <property type="entry name" value="CheB-CheR_fusion"/>
    <property type="match status" value="1"/>
</dbReference>
<dbReference type="InterPro" id="IPR036890">
    <property type="entry name" value="HATPase_C_sf"/>
</dbReference>
<dbReference type="PANTHER" id="PTHR24422">
    <property type="entry name" value="CHEMOTAXIS PROTEIN METHYLTRANSFERASE"/>
    <property type="match status" value="1"/>
</dbReference>
<evidence type="ECO:0000256" key="4">
    <source>
        <dbReference type="ARBA" id="ARBA00022679"/>
    </source>
</evidence>
<comment type="catalytic activity">
    <reaction evidence="2">
        <text>L-glutamyl-[protein] + S-adenosyl-L-methionine = [protein]-L-glutamate 5-O-methyl ester + S-adenosyl-L-homocysteine</text>
        <dbReference type="Rhea" id="RHEA:24452"/>
        <dbReference type="Rhea" id="RHEA-COMP:10208"/>
        <dbReference type="Rhea" id="RHEA-COMP:10311"/>
        <dbReference type="ChEBI" id="CHEBI:29973"/>
        <dbReference type="ChEBI" id="CHEBI:57856"/>
        <dbReference type="ChEBI" id="CHEBI:59789"/>
        <dbReference type="ChEBI" id="CHEBI:82795"/>
        <dbReference type="EC" id="2.1.1.80"/>
    </reaction>
</comment>
<dbReference type="Gene3D" id="1.10.155.10">
    <property type="entry name" value="Chemotaxis receptor methyltransferase CheR, N-terminal domain"/>
    <property type="match status" value="1"/>
</dbReference>
<dbReference type="InterPro" id="IPR005467">
    <property type="entry name" value="His_kinase_dom"/>
</dbReference>
<dbReference type="InterPro" id="IPR000780">
    <property type="entry name" value="CheR_MeTrfase"/>
</dbReference>
<dbReference type="InterPro" id="IPR036097">
    <property type="entry name" value="HisK_dim/P_sf"/>
</dbReference>
<dbReference type="InterPro" id="IPR029063">
    <property type="entry name" value="SAM-dependent_MTases_sf"/>
</dbReference>
<dbReference type="EMBL" id="CP150951">
    <property type="protein sequence ID" value="WZC49679.1"/>
    <property type="molecule type" value="Genomic_DNA"/>
</dbReference>
<dbReference type="InterPro" id="IPR003661">
    <property type="entry name" value="HisK_dim/P_dom"/>
</dbReference>
<dbReference type="InterPro" id="IPR000673">
    <property type="entry name" value="Sig_transdc_resp-reg_Me-estase"/>
</dbReference>
<dbReference type="SMART" id="SM00138">
    <property type="entry name" value="MeTrc"/>
    <property type="match status" value="1"/>
</dbReference>
<name>A0ABZ2V555_9RHOB</name>
<evidence type="ECO:0000256" key="3">
    <source>
        <dbReference type="ARBA" id="ARBA00022603"/>
    </source>
</evidence>
<dbReference type="Pfam" id="PF01739">
    <property type="entry name" value="CheR"/>
    <property type="match status" value="1"/>
</dbReference>